<organism evidence="1 2">
    <name type="scientific">Staphylotrichum longicolle</name>
    <dbReference type="NCBI Taxonomy" id="669026"/>
    <lineage>
        <taxon>Eukaryota</taxon>
        <taxon>Fungi</taxon>
        <taxon>Dikarya</taxon>
        <taxon>Ascomycota</taxon>
        <taxon>Pezizomycotina</taxon>
        <taxon>Sordariomycetes</taxon>
        <taxon>Sordariomycetidae</taxon>
        <taxon>Sordariales</taxon>
        <taxon>Chaetomiaceae</taxon>
        <taxon>Staphylotrichum</taxon>
    </lineage>
</organism>
<name>A0AAD4HZ84_9PEZI</name>
<reference evidence="1" key="1">
    <citation type="submission" date="2023-02" db="EMBL/GenBank/DDBJ databases">
        <authorList>
            <person name="Palmer J.M."/>
        </authorList>
    </citation>
    <scope>NUCLEOTIDE SEQUENCE</scope>
    <source>
        <strain evidence="1">FW57</strain>
    </source>
</reference>
<evidence type="ECO:0000313" key="2">
    <source>
        <dbReference type="Proteomes" id="UP001197093"/>
    </source>
</evidence>
<dbReference type="EMBL" id="JAHCVI010000002">
    <property type="protein sequence ID" value="KAG7289817.1"/>
    <property type="molecule type" value="Genomic_DNA"/>
</dbReference>
<gene>
    <name evidence="1" type="ORF">NEMBOFW57_006194</name>
</gene>
<keyword evidence="2" id="KW-1185">Reference proteome</keyword>
<accession>A0AAD4HZ84</accession>
<dbReference type="AlphaFoldDB" id="A0AAD4HZ84"/>
<dbReference type="Proteomes" id="UP001197093">
    <property type="component" value="Unassembled WGS sequence"/>
</dbReference>
<protein>
    <submittedName>
        <fullName evidence="1">Uncharacterized protein</fullName>
    </submittedName>
</protein>
<proteinExistence type="predicted"/>
<sequence>MALTTFRITEMLRNHHDVALACLMVRSRTHTHVAASGIGNIRKIADLAVSQVYLNIDQEQFARDGAEDKRISNGAANLAGADNRDSSGWIGVLGGHFSTQLSLPPPGKMGDYKKEDGDYKSMIRRRLGDVIIVCGDVLGTLVG</sequence>
<evidence type="ECO:0000313" key="1">
    <source>
        <dbReference type="EMBL" id="KAG7289817.1"/>
    </source>
</evidence>
<comment type="caution">
    <text evidence="1">The sequence shown here is derived from an EMBL/GenBank/DDBJ whole genome shotgun (WGS) entry which is preliminary data.</text>
</comment>